<reference evidence="9 10" key="1">
    <citation type="journal article" date="2019" name="Int. J. Syst. Evol. Microbiol.">
        <title>The Global Catalogue of Microorganisms (GCM) 10K type strain sequencing project: providing services to taxonomists for standard genome sequencing and annotation.</title>
        <authorList>
            <consortium name="The Broad Institute Genomics Platform"/>
            <consortium name="The Broad Institute Genome Sequencing Center for Infectious Disease"/>
            <person name="Wu L."/>
            <person name="Ma J."/>
        </authorList>
    </citation>
    <scope>NUCLEOTIDE SEQUENCE [LARGE SCALE GENOMIC DNA]</scope>
    <source>
        <strain evidence="9 10">CGMCC 1.12553</strain>
    </source>
</reference>
<organism evidence="9 10">
    <name type="scientific">Halobium salinum</name>
    <dbReference type="NCBI Taxonomy" id="1364940"/>
    <lineage>
        <taxon>Archaea</taxon>
        <taxon>Methanobacteriati</taxon>
        <taxon>Methanobacteriota</taxon>
        <taxon>Stenosarchaea group</taxon>
        <taxon>Halobacteria</taxon>
        <taxon>Halobacteriales</taxon>
        <taxon>Haloferacaceae</taxon>
        <taxon>Halobium</taxon>
    </lineage>
</organism>
<dbReference type="PANTHER" id="PTHR43124:SF3">
    <property type="entry name" value="CHLORAMPHENICOL EFFLUX PUMP RV0191"/>
    <property type="match status" value="1"/>
</dbReference>
<gene>
    <name evidence="9" type="ORF">ACFO0N_08995</name>
</gene>
<dbReference type="GO" id="GO:0005886">
    <property type="term" value="C:plasma membrane"/>
    <property type="evidence" value="ECO:0007669"/>
    <property type="project" value="UniProtKB-SubCell"/>
</dbReference>
<dbReference type="Pfam" id="PF07690">
    <property type="entry name" value="MFS_1"/>
    <property type="match status" value="1"/>
</dbReference>
<evidence type="ECO:0000256" key="6">
    <source>
        <dbReference type="SAM" id="MobiDB-lite"/>
    </source>
</evidence>
<keyword evidence="2" id="KW-1003">Cell membrane</keyword>
<feature type="transmembrane region" description="Helical" evidence="7">
    <location>
        <begin position="138"/>
        <end position="156"/>
    </location>
</feature>
<feature type="transmembrane region" description="Helical" evidence="7">
    <location>
        <begin position="405"/>
        <end position="426"/>
    </location>
</feature>
<sequence>MTDRPDRGQGAGADGEPGEDPGFDAETGTATPTATGPGVLDVFRGDGRGPTILLVGLGWFLVLGLRYLVPALLPQIKAGFGLGNAAAGFAVTVIWVAYALMQFPAGSAVGRVGERALLAVSLAAAGASLVAIGLAPTFLVFLVGVALFGLGTGLFGPPRGTLLSRTFAPNDGAAIGVVLAAGSVGSAALPFLAGLLVDDLGWRVTVAATAPFFLVVAVGTWRLVPARERSPDTDGGSTLPAVADLRRALSRRSVLVGVPAITLLLFVMQGLTAFLPTYLIEVKGLSQETASGLFALLFLSGAVAQSAGGSLADRYGDRPVLLASTLLGTAPLAALPYVSGLLPLTAITLLLGVRLGINAVSNSYLIAVLPRDVQGPAWGLLRTVFFVLGATGSVFVGVFADRGLFALAFLVLAALSVVAAGLYLFLPARGR</sequence>
<feature type="transmembrane region" description="Helical" evidence="7">
    <location>
        <begin position="202"/>
        <end position="224"/>
    </location>
</feature>
<comment type="caution">
    <text evidence="9">The sequence shown here is derived from an EMBL/GenBank/DDBJ whole genome shotgun (WGS) entry which is preliminary data.</text>
</comment>
<feature type="domain" description="Major facilitator superfamily (MFS) profile" evidence="8">
    <location>
        <begin position="51"/>
        <end position="431"/>
    </location>
</feature>
<feature type="transmembrane region" description="Helical" evidence="7">
    <location>
        <begin position="51"/>
        <end position="69"/>
    </location>
</feature>
<keyword evidence="4 7" id="KW-1133">Transmembrane helix</keyword>
<feature type="transmembrane region" description="Helical" evidence="7">
    <location>
        <begin position="319"/>
        <end position="338"/>
    </location>
</feature>
<dbReference type="PROSITE" id="PS50850">
    <property type="entry name" value="MFS"/>
    <property type="match status" value="1"/>
</dbReference>
<dbReference type="Proteomes" id="UP001595921">
    <property type="component" value="Unassembled WGS sequence"/>
</dbReference>
<evidence type="ECO:0000256" key="7">
    <source>
        <dbReference type="SAM" id="Phobius"/>
    </source>
</evidence>
<feature type="transmembrane region" description="Helical" evidence="7">
    <location>
        <begin position="81"/>
        <end position="100"/>
    </location>
</feature>
<dbReference type="InterPro" id="IPR050189">
    <property type="entry name" value="MFS_Efflux_Transporters"/>
</dbReference>
<feature type="transmembrane region" description="Helical" evidence="7">
    <location>
        <begin position="254"/>
        <end position="280"/>
    </location>
</feature>
<evidence type="ECO:0000313" key="9">
    <source>
        <dbReference type="EMBL" id="MFC4358082.1"/>
    </source>
</evidence>
<comment type="subcellular location">
    <subcellularLocation>
        <location evidence="1">Cell membrane</location>
        <topology evidence="1">Multi-pass membrane protein</topology>
    </subcellularLocation>
</comment>
<name>A0ABD5PB08_9EURY</name>
<feature type="region of interest" description="Disordered" evidence="6">
    <location>
        <begin position="1"/>
        <end position="36"/>
    </location>
</feature>
<dbReference type="InterPro" id="IPR036259">
    <property type="entry name" value="MFS_trans_sf"/>
</dbReference>
<evidence type="ECO:0000256" key="5">
    <source>
        <dbReference type="ARBA" id="ARBA00023136"/>
    </source>
</evidence>
<feature type="transmembrane region" description="Helical" evidence="7">
    <location>
        <begin position="177"/>
        <end position="196"/>
    </location>
</feature>
<dbReference type="EMBL" id="JBHSDS010000006">
    <property type="protein sequence ID" value="MFC4358082.1"/>
    <property type="molecule type" value="Genomic_DNA"/>
</dbReference>
<feature type="transmembrane region" description="Helical" evidence="7">
    <location>
        <begin position="344"/>
        <end position="367"/>
    </location>
</feature>
<evidence type="ECO:0000256" key="1">
    <source>
        <dbReference type="ARBA" id="ARBA00004651"/>
    </source>
</evidence>
<dbReference type="Gene3D" id="1.20.1250.20">
    <property type="entry name" value="MFS general substrate transporter like domains"/>
    <property type="match status" value="2"/>
</dbReference>
<feature type="transmembrane region" description="Helical" evidence="7">
    <location>
        <begin position="379"/>
        <end position="399"/>
    </location>
</feature>
<keyword evidence="5 7" id="KW-0472">Membrane</keyword>
<evidence type="ECO:0000313" key="10">
    <source>
        <dbReference type="Proteomes" id="UP001595921"/>
    </source>
</evidence>
<keyword evidence="3 7" id="KW-0812">Transmembrane</keyword>
<evidence type="ECO:0000256" key="4">
    <source>
        <dbReference type="ARBA" id="ARBA00022989"/>
    </source>
</evidence>
<dbReference type="RefSeq" id="WP_267624339.1">
    <property type="nucleotide sequence ID" value="NZ_JAODIW010000008.1"/>
</dbReference>
<evidence type="ECO:0000256" key="3">
    <source>
        <dbReference type="ARBA" id="ARBA00022692"/>
    </source>
</evidence>
<evidence type="ECO:0000259" key="8">
    <source>
        <dbReference type="PROSITE" id="PS50850"/>
    </source>
</evidence>
<accession>A0ABD5PB08</accession>
<dbReference type="AlphaFoldDB" id="A0ABD5PB08"/>
<proteinExistence type="predicted"/>
<protein>
    <submittedName>
        <fullName evidence="9">MFS transporter</fullName>
    </submittedName>
</protein>
<dbReference type="InterPro" id="IPR020846">
    <property type="entry name" value="MFS_dom"/>
</dbReference>
<feature type="transmembrane region" description="Helical" evidence="7">
    <location>
        <begin position="292"/>
        <end position="312"/>
    </location>
</feature>
<feature type="compositionally biased region" description="Low complexity" evidence="6">
    <location>
        <begin position="27"/>
        <end position="36"/>
    </location>
</feature>
<evidence type="ECO:0000256" key="2">
    <source>
        <dbReference type="ARBA" id="ARBA00022475"/>
    </source>
</evidence>
<dbReference type="PANTHER" id="PTHR43124">
    <property type="entry name" value="PURINE EFFLUX PUMP PBUE"/>
    <property type="match status" value="1"/>
</dbReference>
<dbReference type="InterPro" id="IPR011701">
    <property type="entry name" value="MFS"/>
</dbReference>
<keyword evidence="10" id="KW-1185">Reference proteome</keyword>
<dbReference type="SUPFAM" id="SSF103473">
    <property type="entry name" value="MFS general substrate transporter"/>
    <property type="match status" value="1"/>
</dbReference>